<sequence length="149" mass="16690">MVVPLLKLVIFASATLWSFLTRFIFSSIAFLLLMFIQAFKVPGEAIHEGLRQIAEIIRACLEFVLEMMMEAISFLLSKVFDAIKDSIAGSLEVTGSVAGGLAERMKASLDEILKDLPELWEDISDFISKMVADFWENFREAVGYVTENA</sequence>
<proteinExistence type="predicted"/>
<dbReference type="Proteomes" id="UP000828941">
    <property type="component" value="Chromosome 1"/>
</dbReference>
<gene>
    <name evidence="1" type="ORF">L6164_000368</name>
</gene>
<comment type="caution">
    <text evidence="1">The sequence shown here is derived from an EMBL/GenBank/DDBJ whole genome shotgun (WGS) entry which is preliminary data.</text>
</comment>
<evidence type="ECO:0000313" key="2">
    <source>
        <dbReference type="Proteomes" id="UP000828941"/>
    </source>
</evidence>
<keyword evidence="2" id="KW-1185">Reference proteome</keyword>
<accession>A0ACB9Q6A7</accession>
<dbReference type="EMBL" id="CM039426">
    <property type="protein sequence ID" value="KAI4356338.1"/>
    <property type="molecule type" value="Genomic_DNA"/>
</dbReference>
<name>A0ACB9Q6A7_BAUVA</name>
<reference evidence="1 2" key="1">
    <citation type="journal article" date="2022" name="DNA Res.">
        <title>Chromosomal-level genome assembly of the orchid tree Bauhinia variegata (Leguminosae; Cercidoideae) supports the allotetraploid origin hypothesis of Bauhinia.</title>
        <authorList>
            <person name="Zhong Y."/>
            <person name="Chen Y."/>
            <person name="Zheng D."/>
            <person name="Pang J."/>
            <person name="Liu Y."/>
            <person name="Luo S."/>
            <person name="Meng S."/>
            <person name="Qian L."/>
            <person name="Wei D."/>
            <person name="Dai S."/>
            <person name="Zhou R."/>
        </authorList>
    </citation>
    <scope>NUCLEOTIDE SEQUENCE [LARGE SCALE GENOMIC DNA]</scope>
    <source>
        <strain evidence="1">BV-YZ2020</strain>
    </source>
</reference>
<protein>
    <submittedName>
        <fullName evidence="1">Uncharacterized protein</fullName>
    </submittedName>
</protein>
<organism evidence="1 2">
    <name type="scientific">Bauhinia variegata</name>
    <name type="common">Purple orchid tree</name>
    <name type="synonym">Phanera variegata</name>
    <dbReference type="NCBI Taxonomy" id="167791"/>
    <lineage>
        <taxon>Eukaryota</taxon>
        <taxon>Viridiplantae</taxon>
        <taxon>Streptophyta</taxon>
        <taxon>Embryophyta</taxon>
        <taxon>Tracheophyta</taxon>
        <taxon>Spermatophyta</taxon>
        <taxon>Magnoliopsida</taxon>
        <taxon>eudicotyledons</taxon>
        <taxon>Gunneridae</taxon>
        <taxon>Pentapetalae</taxon>
        <taxon>rosids</taxon>
        <taxon>fabids</taxon>
        <taxon>Fabales</taxon>
        <taxon>Fabaceae</taxon>
        <taxon>Cercidoideae</taxon>
        <taxon>Cercideae</taxon>
        <taxon>Bauhiniinae</taxon>
        <taxon>Bauhinia</taxon>
    </lineage>
</organism>
<evidence type="ECO:0000313" key="1">
    <source>
        <dbReference type="EMBL" id="KAI4356338.1"/>
    </source>
</evidence>